<dbReference type="OrthoDB" id="8054759at2759"/>
<comment type="caution">
    <text evidence="1">The sequence shown here is derived from an EMBL/GenBank/DDBJ whole genome shotgun (WGS) entry which is preliminary data.</text>
</comment>
<dbReference type="AlphaFoldDB" id="A0A4Y2HE53"/>
<dbReference type="Proteomes" id="UP000499080">
    <property type="component" value="Unassembled WGS sequence"/>
</dbReference>
<dbReference type="EMBL" id="BGPR01001876">
    <property type="protein sequence ID" value="GBM63574.1"/>
    <property type="molecule type" value="Genomic_DNA"/>
</dbReference>
<dbReference type="PANTHER" id="PTHR46409">
    <property type="entry name" value="HTH PSQ-TYPE DOMAIN-CONTAINING PROTEIN"/>
    <property type="match status" value="1"/>
</dbReference>
<accession>A0A4Y2HE53</accession>
<keyword evidence="2" id="KW-1185">Reference proteome</keyword>
<organism evidence="1 2">
    <name type="scientific">Araneus ventricosus</name>
    <name type="common">Orbweaver spider</name>
    <name type="synonym">Epeira ventricosa</name>
    <dbReference type="NCBI Taxonomy" id="182803"/>
    <lineage>
        <taxon>Eukaryota</taxon>
        <taxon>Metazoa</taxon>
        <taxon>Ecdysozoa</taxon>
        <taxon>Arthropoda</taxon>
        <taxon>Chelicerata</taxon>
        <taxon>Arachnida</taxon>
        <taxon>Araneae</taxon>
        <taxon>Araneomorphae</taxon>
        <taxon>Entelegynae</taxon>
        <taxon>Araneoidea</taxon>
        <taxon>Araneidae</taxon>
        <taxon>Araneus</taxon>
    </lineage>
</organism>
<gene>
    <name evidence="1" type="ORF">AVEN_173073_1</name>
</gene>
<evidence type="ECO:0000313" key="1">
    <source>
        <dbReference type="EMBL" id="GBM63574.1"/>
    </source>
</evidence>
<reference evidence="1 2" key="1">
    <citation type="journal article" date="2019" name="Sci. Rep.">
        <title>Orb-weaving spider Araneus ventricosus genome elucidates the spidroin gene catalogue.</title>
        <authorList>
            <person name="Kono N."/>
            <person name="Nakamura H."/>
            <person name="Ohtoshi R."/>
            <person name="Moran D.A.P."/>
            <person name="Shinohara A."/>
            <person name="Yoshida Y."/>
            <person name="Fujiwara M."/>
            <person name="Mori M."/>
            <person name="Tomita M."/>
            <person name="Arakawa K."/>
        </authorList>
    </citation>
    <scope>NUCLEOTIDE SEQUENCE [LARGE SCALE GENOMIC DNA]</scope>
</reference>
<name>A0A4Y2HE53_ARAVE</name>
<proteinExistence type="predicted"/>
<sequence>MTRLSRQLIEHYGPRLIAPITSGSCDNPSNRVVKFDQIDCTLLPLDLKDIKKLSTDQQYLYHICLAIKDGSCSSSVTGNSPGKLSHAPWLTPANSLFRLYVGTPCPSQNLIILVLYVMMVYAPMWFEIKIKSNCQYGAQHFWKMISLARQLPDNVKQIIYKVFSNNAYFAHPEHLLLTMLHDSIKHIRELADRRILGARDKKTKNSGSFFKIPELNFEAADYIDYIALIDWSNCAVTEPPLTMHTKDKGLK</sequence>
<protein>
    <submittedName>
        <fullName evidence="1">Uncharacterized protein</fullName>
    </submittedName>
</protein>
<evidence type="ECO:0000313" key="2">
    <source>
        <dbReference type="Proteomes" id="UP000499080"/>
    </source>
</evidence>
<dbReference type="PANTHER" id="PTHR46409:SF1">
    <property type="entry name" value="HTH PSQ-TYPE DOMAIN-CONTAINING PROTEIN"/>
    <property type="match status" value="1"/>
</dbReference>